<evidence type="ECO:0000256" key="1">
    <source>
        <dbReference type="SAM" id="Phobius"/>
    </source>
</evidence>
<sequence length="196" mass="22065">MKKMKIGNPFSFIGYAFHSIISHKRRNLSIGAGIILGAAIFSSIFFYGAQVNTITVQDIVNDVEAEVIFYPNAAINTSKSPTELAESIEENEEFIDTTIFYGQDFSGKIYYLTGFYLLEDNSTDIIHFPWGENFEANIFDSTDQEGELIQDLKIIQGDLNFDNRGCLLSDKIARTYGISVNQTLNFNITIGQIFIH</sequence>
<evidence type="ECO:0000313" key="2">
    <source>
        <dbReference type="EMBL" id="GAH45050.1"/>
    </source>
</evidence>
<proteinExistence type="predicted"/>
<evidence type="ECO:0008006" key="3">
    <source>
        <dbReference type="Google" id="ProtNLM"/>
    </source>
</evidence>
<gene>
    <name evidence="2" type="ORF">S03H2_19356</name>
</gene>
<accession>X1GJQ3</accession>
<feature type="non-terminal residue" evidence="2">
    <location>
        <position position="196"/>
    </location>
</feature>
<reference evidence="2" key="1">
    <citation type="journal article" date="2014" name="Front. Microbiol.">
        <title>High frequency of phylogenetically diverse reductive dehalogenase-homologous genes in deep subseafloor sedimentary metagenomes.</title>
        <authorList>
            <person name="Kawai M."/>
            <person name="Futagami T."/>
            <person name="Toyoda A."/>
            <person name="Takaki Y."/>
            <person name="Nishi S."/>
            <person name="Hori S."/>
            <person name="Arai W."/>
            <person name="Tsubouchi T."/>
            <person name="Morono Y."/>
            <person name="Uchiyama I."/>
            <person name="Ito T."/>
            <person name="Fujiyama A."/>
            <person name="Inagaki F."/>
            <person name="Takami H."/>
        </authorList>
    </citation>
    <scope>NUCLEOTIDE SEQUENCE</scope>
    <source>
        <strain evidence="2">Expedition CK06-06</strain>
    </source>
</reference>
<comment type="caution">
    <text evidence="2">The sequence shown here is derived from an EMBL/GenBank/DDBJ whole genome shotgun (WGS) entry which is preliminary data.</text>
</comment>
<name>X1GJQ3_9ZZZZ</name>
<protein>
    <recommendedName>
        <fullName evidence="3">MacB-like periplasmic core domain-containing protein</fullName>
    </recommendedName>
</protein>
<keyword evidence="1" id="KW-0812">Transmembrane</keyword>
<dbReference type="AlphaFoldDB" id="X1GJQ3"/>
<feature type="transmembrane region" description="Helical" evidence="1">
    <location>
        <begin position="28"/>
        <end position="49"/>
    </location>
</feature>
<organism evidence="2">
    <name type="scientific">marine sediment metagenome</name>
    <dbReference type="NCBI Taxonomy" id="412755"/>
    <lineage>
        <taxon>unclassified sequences</taxon>
        <taxon>metagenomes</taxon>
        <taxon>ecological metagenomes</taxon>
    </lineage>
</organism>
<keyword evidence="1" id="KW-1133">Transmembrane helix</keyword>
<keyword evidence="1" id="KW-0472">Membrane</keyword>
<dbReference type="EMBL" id="BARU01010104">
    <property type="protein sequence ID" value="GAH45050.1"/>
    <property type="molecule type" value="Genomic_DNA"/>
</dbReference>